<protein>
    <submittedName>
        <fullName evidence="1">Uncharacterized protein</fullName>
    </submittedName>
</protein>
<evidence type="ECO:0000313" key="1">
    <source>
        <dbReference type="EMBL" id="MPM86282.1"/>
    </source>
</evidence>
<gene>
    <name evidence="1" type="ORF">SDC9_133371</name>
</gene>
<reference evidence="1" key="1">
    <citation type="submission" date="2019-08" db="EMBL/GenBank/DDBJ databases">
        <authorList>
            <person name="Kucharzyk K."/>
            <person name="Murdoch R.W."/>
            <person name="Higgins S."/>
            <person name="Loffler F."/>
        </authorList>
    </citation>
    <scope>NUCLEOTIDE SEQUENCE</scope>
</reference>
<organism evidence="1">
    <name type="scientific">bioreactor metagenome</name>
    <dbReference type="NCBI Taxonomy" id="1076179"/>
    <lineage>
        <taxon>unclassified sequences</taxon>
        <taxon>metagenomes</taxon>
        <taxon>ecological metagenomes</taxon>
    </lineage>
</organism>
<dbReference type="AlphaFoldDB" id="A0A645DCI2"/>
<proteinExistence type="predicted"/>
<name>A0A645DCI2_9ZZZZ</name>
<sequence length="209" mass="22755">MLSNDEFGAQCLQPPIGSLDDKGQSPVFAQVCGFHQNLTCKMLDQTFYAIELNAYCGSCIQQHLTVVSQCQFASFACCCSEVRIPGAPWQIAVGEPAKHWSCQSECRCTQNLPAISCSTWTIQNSHANCRGNTIHSEFQLLYALPDFLVSCTEAAPSGKLRLLCFAEVRCMPASQPLSGLIENACIDGTHFRHPASRADIAESPVPYSG</sequence>
<accession>A0A645DCI2</accession>
<comment type="caution">
    <text evidence="1">The sequence shown here is derived from an EMBL/GenBank/DDBJ whole genome shotgun (WGS) entry which is preliminary data.</text>
</comment>
<dbReference type="EMBL" id="VSSQ01034369">
    <property type="protein sequence ID" value="MPM86282.1"/>
    <property type="molecule type" value="Genomic_DNA"/>
</dbReference>